<dbReference type="SUPFAM" id="SSF88659">
    <property type="entry name" value="Sigma3 and sigma4 domains of RNA polymerase sigma factors"/>
    <property type="match status" value="1"/>
</dbReference>
<dbReference type="Pfam" id="PF04542">
    <property type="entry name" value="Sigma70_r2"/>
    <property type="match status" value="1"/>
</dbReference>
<dbReference type="AlphaFoldDB" id="A0A0P6Z0J9"/>
<dbReference type="InterPro" id="IPR039425">
    <property type="entry name" value="RNA_pol_sigma-70-like"/>
</dbReference>
<feature type="domain" description="RNA polymerase sigma factor 70 region 4 type 2" evidence="6">
    <location>
        <begin position="118"/>
        <end position="164"/>
    </location>
</feature>
<evidence type="ECO:0000256" key="3">
    <source>
        <dbReference type="ARBA" id="ARBA00023082"/>
    </source>
</evidence>
<evidence type="ECO:0000313" key="7">
    <source>
        <dbReference type="EMBL" id="KPL90881.1"/>
    </source>
</evidence>
<dbReference type="GO" id="GO:0003677">
    <property type="term" value="F:DNA binding"/>
    <property type="evidence" value="ECO:0007669"/>
    <property type="project" value="InterPro"/>
</dbReference>
<evidence type="ECO:0000256" key="1">
    <source>
        <dbReference type="ARBA" id="ARBA00010641"/>
    </source>
</evidence>
<keyword evidence="3" id="KW-0731">Sigma factor</keyword>
<dbReference type="InterPro" id="IPR013324">
    <property type="entry name" value="RNA_pol_sigma_r3/r4-like"/>
</dbReference>
<comment type="caution">
    <text evidence="7">The sequence shown here is derived from an EMBL/GenBank/DDBJ whole genome shotgun (WGS) entry which is preliminary data.</text>
</comment>
<dbReference type="PANTHER" id="PTHR43133:SF57">
    <property type="entry name" value="RNA POLYMERASE SIGMA-70 FACTOR"/>
    <property type="match status" value="1"/>
</dbReference>
<protein>
    <recommendedName>
        <fullName evidence="9">RNA polymerase subunit sigma-24</fullName>
    </recommendedName>
</protein>
<dbReference type="GO" id="GO:0006352">
    <property type="term" value="P:DNA-templated transcription initiation"/>
    <property type="evidence" value="ECO:0007669"/>
    <property type="project" value="InterPro"/>
</dbReference>
<dbReference type="STRING" id="229921.ADN01_02005"/>
<organism evidence="7 8">
    <name type="scientific">Levilinea saccharolytica</name>
    <dbReference type="NCBI Taxonomy" id="229921"/>
    <lineage>
        <taxon>Bacteria</taxon>
        <taxon>Bacillati</taxon>
        <taxon>Chloroflexota</taxon>
        <taxon>Anaerolineae</taxon>
        <taxon>Anaerolineales</taxon>
        <taxon>Anaerolineaceae</taxon>
        <taxon>Levilinea</taxon>
    </lineage>
</organism>
<evidence type="ECO:0000256" key="2">
    <source>
        <dbReference type="ARBA" id="ARBA00023015"/>
    </source>
</evidence>
<proteinExistence type="inferred from homology"/>
<dbReference type="Pfam" id="PF08281">
    <property type="entry name" value="Sigma70_r4_2"/>
    <property type="match status" value="1"/>
</dbReference>
<evidence type="ECO:0000259" key="6">
    <source>
        <dbReference type="Pfam" id="PF08281"/>
    </source>
</evidence>
<dbReference type="SUPFAM" id="SSF88946">
    <property type="entry name" value="Sigma2 domain of RNA polymerase sigma factors"/>
    <property type="match status" value="1"/>
</dbReference>
<dbReference type="InterPro" id="IPR013249">
    <property type="entry name" value="RNA_pol_sigma70_r4_t2"/>
</dbReference>
<name>A0A0P6Z0J9_9CHLR</name>
<comment type="similarity">
    <text evidence="1">Belongs to the sigma-70 factor family. ECF subfamily.</text>
</comment>
<gene>
    <name evidence="7" type="ORF">ADN01_02005</name>
</gene>
<sequence>MQTLPDDDALVENARHDPDAFAALYRRYLTPVYRYLLIRLGNSQDAEDITSRVFTEALEGLIHQRYREGGNFAAWLFTIARRRLIDLYRQRPAVSLEEAALLDPDPFDQIQFSDNKTRLKELLSELDEDKQELMRLRFAGGLSFAEIAALDGKSEAAVKMMVHRTIHWLRENWEAKNV</sequence>
<accession>A0A0P6Z0J9</accession>
<dbReference type="InterPro" id="IPR014284">
    <property type="entry name" value="RNA_pol_sigma-70_dom"/>
</dbReference>
<keyword evidence="2" id="KW-0805">Transcription regulation</keyword>
<dbReference type="GO" id="GO:0016987">
    <property type="term" value="F:sigma factor activity"/>
    <property type="evidence" value="ECO:0007669"/>
    <property type="project" value="UniProtKB-KW"/>
</dbReference>
<reference evidence="7 8" key="1">
    <citation type="submission" date="2015-07" db="EMBL/GenBank/DDBJ databases">
        <title>Genome sequence of Levilinea saccharolytica DSM 16555.</title>
        <authorList>
            <person name="Hemp J."/>
            <person name="Ward L.M."/>
            <person name="Pace L.A."/>
            <person name="Fischer W.W."/>
        </authorList>
    </citation>
    <scope>NUCLEOTIDE SEQUENCE [LARGE SCALE GENOMIC DNA]</scope>
    <source>
        <strain evidence="7 8">KIBI-1</strain>
    </source>
</reference>
<evidence type="ECO:0000256" key="4">
    <source>
        <dbReference type="ARBA" id="ARBA00023163"/>
    </source>
</evidence>
<dbReference type="Proteomes" id="UP000050501">
    <property type="component" value="Unassembled WGS sequence"/>
</dbReference>
<evidence type="ECO:0000259" key="5">
    <source>
        <dbReference type="Pfam" id="PF04542"/>
    </source>
</evidence>
<keyword evidence="8" id="KW-1185">Reference proteome</keyword>
<feature type="domain" description="RNA polymerase sigma-70 region 2" evidence="5">
    <location>
        <begin position="24"/>
        <end position="91"/>
    </location>
</feature>
<dbReference type="Gene3D" id="1.10.1740.10">
    <property type="match status" value="1"/>
</dbReference>
<dbReference type="InterPro" id="IPR013325">
    <property type="entry name" value="RNA_pol_sigma_r2"/>
</dbReference>
<evidence type="ECO:0008006" key="9">
    <source>
        <dbReference type="Google" id="ProtNLM"/>
    </source>
</evidence>
<dbReference type="InterPro" id="IPR007627">
    <property type="entry name" value="RNA_pol_sigma70_r2"/>
</dbReference>
<evidence type="ECO:0000313" key="8">
    <source>
        <dbReference type="Proteomes" id="UP000050501"/>
    </source>
</evidence>
<dbReference type="NCBIfam" id="TIGR02937">
    <property type="entry name" value="sigma70-ECF"/>
    <property type="match status" value="1"/>
</dbReference>
<dbReference type="InterPro" id="IPR036388">
    <property type="entry name" value="WH-like_DNA-bd_sf"/>
</dbReference>
<dbReference type="EMBL" id="LGCM01000008">
    <property type="protein sequence ID" value="KPL90881.1"/>
    <property type="molecule type" value="Genomic_DNA"/>
</dbReference>
<keyword evidence="4" id="KW-0804">Transcription</keyword>
<dbReference type="PANTHER" id="PTHR43133">
    <property type="entry name" value="RNA POLYMERASE ECF-TYPE SIGMA FACTO"/>
    <property type="match status" value="1"/>
</dbReference>
<dbReference type="Gene3D" id="1.10.10.10">
    <property type="entry name" value="Winged helix-like DNA-binding domain superfamily/Winged helix DNA-binding domain"/>
    <property type="match status" value="1"/>
</dbReference>
<dbReference type="CDD" id="cd06171">
    <property type="entry name" value="Sigma70_r4"/>
    <property type="match status" value="1"/>
</dbReference>